<dbReference type="PANTHER" id="PTHR37310">
    <property type="entry name" value="CYTOPLASMIC PROTEIN-RELATED"/>
    <property type="match status" value="1"/>
</dbReference>
<proteinExistence type="predicted"/>
<dbReference type="PANTHER" id="PTHR37310:SF1">
    <property type="entry name" value="CYTOPLASMIC PROTEIN"/>
    <property type="match status" value="1"/>
</dbReference>
<reference evidence="1" key="1">
    <citation type="journal article" date="2014" name="Int. J. Syst. Evol. Microbiol.">
        <title>Complete genome sequence of Corynebacterium casei LMG S-19264T (=DSM 44701T), isolated from a smear-ripened cheese.</title>
        <authorList>
            <consortium name="US DOE Joint Genome Institute (JGI-PGF)"/>
            <person name="Walter F."/>
            <person name="Albersmeier A."/>
            <person name="Kalinowski J."/>
            <person name="Ruckert C."/>
        </authorList>
    </citation>
    <scope>NUCLEOTIDE SEQUENCE</scope>
    <source>
        <strain evidence="1">CGMCC 4.7308</strain>
    </source>
</reference>
<reference evidence="1" key="2">
    <citation type="submission" date="2020-09" db="EMBL/GenBank/DDBJ databases">
        <authorList>
            <person name="Sun Q."/>
            <person name="Zhou Y."/>
        </authorList>
    </citation>
    <scope>NUCLEOTIDE SEQUENCE</scope>
    <source>
        <strain evidence="1">CGMCC 4.7308</strain>
    </source>
</reference>
<sequence>MMSGPDAVLSTRGLAGVDRDVLVQCIQACAECAQACAACADACVSEDTVVELVTCFRTDLDCADVCEATGRVLTRLAGSDASATRAVLEACAAACKACGNECESHAGMHGHCRVCAQACRRCEQACRQLLDSLG</sequence>
<keyword evidence="2" id="KW-1185">Reference proteome</keyword>
<name>A0A917WJ47_9ACTN</name>
<dbReference type="EMBL" id="BMNA01000006">
    <property type="protein sequence ID" value="GGM08081.1"/>
    <property type="molecule type" value="Genomic_DNA"/>
</dbReference>
<protein>
    <recommendedName>
        <fullName evidence="3">Four-helix bundle copper-binding protein</fullName>
    </recommendedName>
</protein>
<dbReference type="Pfam" id="PF03860">
    <property type="entry name" value="Csp"/>
    <property type="match status" value="1"/>
</dbReference>
<dbReference type="AlphaFoldDB" id="A0A917WJ47"/>
<dbReference type="Proteomes" id="UP000655208">
    <property type="component" value="Unassembled WGS sequence"/>
</dbReference>
<dbReference type="RefSeq" id="WP_373298352.1">
    <property type="nucleotide sequence ID" value="NZ_BMNA01000006.1"/>
</dbReference>
<dbReference type="Gene3D" id="1.20.1270.360">
    <property type="match status" value="1"/>
</dbReference>
<accession>A0A917WJ47</accession>
<evidence type="ECO:0008006" key="3">
    <source>
        <dbReference type="Google" id="ProtNLM"/>
    </source>
</evidence>
<dbReference type="InterPro" id="IPR005560">
    <property type="entry name" value="Csp_YhjQ"/>
</dbReference>
<evidence type="ECO:0000313" key="1">
    <source>
        <dbReference type="EMBL" id="GGM08081.1"/>
    </source>
</evidence>
<evidence type="ECO:0000313" key="2">
    <source>
        <dbReference type="Proteomes" id="UP000655208"/>
    </source>
</evidence>
<comment type="caution">
    <text evidence="1">The sequence shown here is derived from an EMBL/GenBank/DDBJ whole genome shotgun (WGS) entry which is preliminary data.</text>
</comment>
<organism evidence="1 2">
    <name type="scientific">Nakamurella endophytica</name>
    <dbReference type="NCBI Taxonomy" id="1748367"/>
    <lineage>
        <taxon>Bacteria</taxon>
        <taxon>Bacillati</taxon>
        <taxon>Actinomycetota</taxon>
        <taxon>Actinomycetes</taxon>
        <taxon>Nakamurellales</taxon>
        <taxon>Nakamurellaceae</taxon>
        <taxon>Nakamurella</taxon>
    </lineage>
</organism>
<gene>
    <name evidence="1" type="ORF">GCM10011594_30050</name>
</gene>